<feature type="transmembrane region" description="Helical" evidence="6">
    <location>
        <begin position="77"/>
        <end position="95"/>
    </location>
</feature>
<dbReference type="GO" id="GO:0005886">
    <property type="term" value="C:plasma membrane"/>
    <property type="evidence" value="ECO:0007669"/>
    <property type="project" value="UniProtKB-SubCell"/>
</dbReference>
<gene>
    <name evidence="8" type="ORF">OWO01_04720</name>
</gene>
<keyword evidence="3 6" id="KW-0812">Transmembrane</keyword>
<dbReference type="PANTHER" id="PTHR23531">
    <property type="entry name" value="QUINOLENE RESISTANCE PROTEIN NORA"/>
    <property type="match status" value="1"/>
</dbReference>
<sequence>MNTNDKLWSKDFICITLCNLFIYLVFYYLLVTLPIYIIEHIAGGEIIAGMITTVFLFIAIIVRTLTPLWISRFGNKSILYAGLIVYLVSSVLYLFPTTGIGFLVVRMLHGIGFGLATATTGEFLTDIIPQSRKGEGIGFYTLSLNLAVVFGPFFGINAVRNLEKPYFFGIVILFSFLSIIMCVFLSNTEREQQPENPGVNSRDVFEKSAVRISIICAAFAIVYSSILSFIPVYALDIGLLHVSSYFFIVFAIVTIISRPFTGKWMDVYGANVIMYPSIILFALGILLLSLSYNSAIFLIAAALIGLGWGTLFPTFQTLAISKALPEKRGMAMATFLSIFELGIGIGSYIVGVVISIYSFQTVYLHGSVLVVMGGVLYWLLVHRKEA</sequence>
<dbReference type="InterPro" id="IPR036259">
    <property type="entry name" value="MFS_trans_sf"/>
</dbReference>
<keyword evidence="2" id="KW-0813">Transport</keyword>
<feature type="transmembrane region" description="Helical" evidence="6">
    <location>
        <begin position="12"/>
        <end position="38"/>
    </location>
</feature>
<dbReference type="Gene3D" id="1.20.1250.20">
    <property type="entry name" value="MFS general substrate transporter like domains"/>
    <property type="match status" value="1"/>
</dbReference>
<dbReference type="Pfam" id="PF07690">
    <property type="entry name" value="MFS_1"/>
    <property type="match status" value="1"/>
</dbReference>
<comment type="subcellular location">
    <subcellularLocation>
        <location evidence="1">Cell membrane</location>
        <topology evidence="1">Multi-pass membrane protein</topology>
    </subcellularLocation>
</comment>
<feature type="transmembrane region" description="Helical" evidence="6">
    <location>
        <begin position="44"/>
        <end position="65"/>
    </location>
</feature>
<evidence type="ECO:0000256" key="5">
    <source>
        <dbReference type="ARBA" id="ARBA00023136"/>
    </source>
</evidence>
<dbReference type="InterPro" id="IPR052714">
    <property type="entry name" value="MFS_Exporter"/>
</dbReference>
<feature type="transmembrane region" description="Helical" evidence="6">
    <location>
        <begin position="209"/>
        <end position="231"/>
    </location>
</feature>
<dbReference type="CDD" id="cd17489">
    <property type="entry name" value="MFS_YfcJ_like"/>
    <property type="match status" value="1"/>
</dbReference>
<protein>
    <submittedName>
        <fullName evidence="8">MFS transporter</fullName>
    </submittedName>
</protein>
<keyword evidence="5 6" id="KW-0472">Membrane</keyword>
<organism evidence="8 9">
    <name type="scientific">Natronobacillus azotifigens</name>
    <dbReference type="NCBI Taxonomy" id="472978"/>
    <lineage>
        <taxon>Bacteria</taxon>
        <taxon>Bacillati</taxon>
        <taxon>Bacillota</taxon>
        <taxon>Bacilli</taxon>
        <taxon>Bacillales</taxon>
        <taxon>Bacillaceae</taxon>
        <taxon>Natronobacillus</taxon>
    </lineage>
</organism>
<feature type="domain" description="Major facilitator superfamily (MFS) profile" evidence="7">
    <location>
        <begin position="11"/>
        <end position="385"/>
    </location>
</feature>
<evidence type="ECO:0000313" key="9">
    <source>
        <dbReference type="Proteomes" id="UP001084197"/>
    </source>
</evidence>
<dbReference type="GO" id="GO:0022857">
    <property type="term" value="F:transmembrane transporter activity"/>
    <property type="evidence" value="ECO:0007669"/>
    <property type="project" value="InterPro"/>
</dbReference>
<feature type="transmembrane region" description="Helical" evidence="6">
    <location>
        <begin position="166"/>
        <end position="188"/>
    </location>
</feature>
<evidence type="ECO:0000256" key="3">
    <source>
        <dbReference type="ARBA" id="ARBA00022692"/>
    </source>
</evidence>
<feature type="transmembrane region" description="Helical" evidence="6">
    <location>
        <begin position="237"/>
        <end position="256"/>
    </location>
</feature>
<dbReference type="SUPFAM" id="SSF103473">
    <property type="entry name" value="MFS general substrate transporter"/>
    <property type="match status" value="1"/>
</dbReference>
<dbReference type="PANTHER" id="PTHR23531:SF2">
    <property type="entry name" value="PERMEASE"/>
    <property type="match status" value="1"/>
</dbReference>
<feature type="transmembrane region" description="Helical" evidence="6">
    <location>
        <begin position="268"/>
        <end position="290"/>
    </location>
</feature>
<name>A0A9J6RAE8_9BACI</name>
<dbReference type="AlphaFoldDB" id="A0A9J6RAE8"/>
<evidence type="ECO:0000313" key="8">
    <source>
        <dbReference type="EMBL" id="MCZ0702511.1"/>
    </source>
</evidence>
<dbReference type="EMBL" id="JAPRAT010000006">
    <property type="protein sequence ID" value="MCZ0702511.1"/>
    <property type="molecule type" value="Genomic_DNA"/>
</dbReference>
<feature type="transmembrane region" description="Helical" evidence="6">
    <location>
        <begin position="362"/>
        <end position="381"/>
    </location>
</feature>
<dbReference type="InterPro" id="IPR020846">
    <property type="entry name" value="MFS_dom"/>
</dbReference>
<feature type="transmembrane region" description="Helical" evidence="6">
    <location>
        <begin position="137"/>
        <end position="154"/>
    </location>
</feature>
<dbReference type="Proteomes" id="UP001084197">
    <property type="component" value="Unassembled WGS sequence"/>
</dbReference>
<keyword evidence="4 6" id="KW-1133">Transmembrane helix</keyword>
<feature type="transmembrane region" description="Helical" evidence="6">
    <location>
        <begin position="332"/>
        <end position="356"/>
    </location>
</feature>
<evidence type="ECO:0000256" key="6">
    <source>
        <dbReference type="SAM" id="Phobius"/>
    </source>
</evidence>
<evidence type="ECO:0000256" key="1">
    <source>
        <dbReference type="ARBA" id="ARBA00004651"/>
    </source>
</evidence>
<evidence type="ECO:0000256" key="4">
    <source>
        <dbReference type="ARBA" id="ARBA00022989"/>
    </source>
</evidence>
<comment type="caution">
    <text evidence="8">The sequence shown here is derived from an EMBL/GenBank/DDBJ whole genome shotgun (WGS) entry which is preliminary data.</text>
</comment>
<evidence type="ECO:0000259" key="7">
    <source>
        <dbReference type="PROSITE" id="PS50850"/>
    </source>
</evidence>
<dbReference type="RefSeq" id="WP_268779283.1">
    <property type="nucleotide sequence ID" value="NZ_JAPRAT010000006.1"/>
</dbReference>
<dbReference type="InterPro" id="IPR011701">
    <property type="entry name" value="MFS"/>
</dbReference>
<feature type="transmembrane region" description="Helical" evidence="6">
    <location>
        <begin position="296"/>
        <end position="320"/>
    </location>
</feature>
<keyword evidence="9" id="KW-1185">Reference proteome</keyword>
<proteinExistence type="predicted"/>
<accession>A0A9J6RAE8</accession>
<dbReference type="PROSITE" id="PS50850">
    <property type="entry name" value="MFS"/>
    <property type="match status" value="1"/>
</dbReference>
<reference evidence="8" key="1">
    <citation type="submission" date="2022-11" db="EMBL/GenBank/DDBJ databases">
        <title>WGS of Natronobacillus azotifigens 24KS-1, an anaerobic diazotrophic haloalkaliphile from soda-rich habitats.</title>
        <authorList>
            <person name="Sorokin D.Y."/>
            <person name="Merkel A.Y."/>
        </authorList>
    </citation>
    <scope>NUCLEOTIDE SEQUENCE</scope>
    <source>
        <strain evidence="8">24KS-1</strain>
    </source>
</reference>
<evidence type="ECO:0000256" key="2">
    <source>
        <dbReference type="ARBA" id="ARBA00022448"/>
    </source>
</evidence>